<organism evidence="3 4">
    <name type="scientific">Telluria aromaticivorans</name>
    <dbReference type="NCBI Taxonomy" id="2725995"/>
    <lineage>
        <taxon>Bacteria</taxon>
        <taxon>Pseudomonadati</taxon>
        <taxon>Pseudomonadota</taxon>
        <taxon>Betaproteobacteria</taxon>
        <taxon>Burkholderiales</taxon>
        <taxon>Oxalobacteraceae</taxon>
        <taxon>Telluria group</taxon>
        <taxon>Telluria</taxon>
    </lineage>
</organism>
<comment type="caution">
    <text evidence="3">The sequence shown here is derived from an EMBL/GenBank/DDBJ whole genome shotgun (WGS) entry which is preliminary data.</text>
</comment>
<reference evidence="3 4" key="1">
    <citation type="submission" date="2020-04" db="EMBL/GenBank/DDBJ databases">
        <title>Massilia sp. nov., a cold adapted bacteria isolated from Arctic soil.</title>
        <authorList>
            <person name="Son J."/>
            <person name="Ka J.-O."/>
        </authorList>
    </citation>
    <scope>NUCLEOTIDE SEQUENCE [LARGE SCALE GENOMIC DNA]</scope>
    <source>
        <strain evidence="3 4">ML15P13</strain>
    </source>
</reference>
<evidence type="ECO:0000313" key="4">
    <source>
        <dbReference type="Proteomes" id="UP000533905"/>
    </source>
</evidence>
<accession>A0A7Y2K1H8</accession>
<gene>
    <name evidence="3" type="ORF">HGB41_11865</name>
</gene>
<evidence type="ECO:0000256" key="2">
    <source>
        <dbReference type="SAM" id="Phobius"/>
    </source>
</evidence>
<feature type="region of interest" description="Disordered" evidence="1">
    <location>
        <begin position="1"/>
        <end position="23"/>
    </location>
</feature>
<evidence type="ECO:0000313" key="3">
    <source>
        <dbReference type="EMBL" id="NNG23689.1"/>
    </source>
</evidence>
<dbReference type="AlphaFoldDB" id="A0A7Y2K1H8"/>
<dbReference type="EMBL" id="JABAIV010000003">
    <property type="protein sequence ID" value="NNG23689.1"/>
    <property type="molecule type" value="Genomic_DNA"/>
</dbReference>
<dbReference type="Proteomes" id="UP000533905">
    <property type="component" value="Unassembled WGS sequence"/>
</dbReference>
<evidence type="ECO:0000256" key="1">
    <source>
        <dbReference type="SAM" id="MobiDB-lite"/>
    </source>
</evidence>
<feature type="compositionally biased region" description="Polar residues" evidence="1">
    <location>
        <begin position="1"/>
        <end position="11"/>
    </location>
</feature>
<protein>
    <submittedName>
        <fullName evidence="3">Uncharacterized protein</fullName>
    </submittedName>
</protein>
<name>A0A7Y2K1H8_9BURK</name>
<proteinExistence type="predicted"/>
<keyword evidence="2" id="KW-1133">Transmembrane helix</keyword>
<keyword evidence="2" id="KW-0472">Membrane</keyword>
<keyword evidence="4" id="KW-1185">Reference proteome</keyword>
<feature type="transmembrane region" description="Helical" evidence="2">
    <location>
        <begin position="42"/>
        <end position="59"/>
    </location>
</feature>
<keyword evidence="2" id="KW-0812">Transmembrane</keyword>
<sequence length="60" mass="6507">MNTEHSQQNIHPATVDRSNPAAPKRTFAKGIISNSRRIRQRLGVALGLSLGLAALVIVME</sequence>
<dbReference type="RefSeq" id="WP_171084470.1">
    <property type="nucleotide sequence ID" value="NZ_JABAIV010000003.1"/>
</dbReference>